<keyword evidence="3" id="KW-1185">Reference proteome</keyword>
<gene>
    <name evidence="2" type="ORF">DPMN_006115</name>
</gene>
<keyword evidence="1" id="KW-0812">Transmembrane</keyword>
<organism evidence="2 3">
    <name type="scientific">Dreissena polymorpha</name>
    <name type="common">Zebra mussel</name>
    <name type="synonym">Mytilus polymorpha</name>
    <dbReference type="NCBI Taxonomy" id="45954"/>
    <lineage>
        <taxon>Eukaryota</taxon>
        <taxon>Metazoa</taxon>
        <taxon>Spiralia</taxon>
        <taxon>Lophotrochozoa</taxon>
        <taxon>Mollusca</taxon>
        <taxon>Bivalvia</taxon>
        <taxon>Autobranchia</taxon>
        <taxon>Heteroconchia</taxon>
        <taxon>Euheterodonta</taxon>
        <taxon>Imparidentia</taxon>
        <taxon>Neoheterodontei</taxon>
        <taxon>Myida</taxon>
        <taxon>Dreissenoidea</taxon>
        <taxon>Dreissenidae</taxon>
        <taxon>Dreissena</taxon>
    </lineage>
</organism>
<dbReference type="Proteomes" id="UP000828390">
    <property type="component" value="Unassembled WGS sequence"/>
</dbReference>
<feature type="transmembrane region" description="Helical" evidence="1">
    <location>
        <begin position="49"/>
        <end position="70"/>
    </location>
</feature>
<evidence type="ECO:0000313" key="3">
    <source>
        <dbReference type="Proteomes" id="UP000828390"/>
    </source>
</evidence>
<evidence type="ECO:0000313" key="2">
    <source>
        <dbReference type="EMBL" id="KAH3882183.1"/>
    </source>
</evidence>
<reference evidence="2" key="1">
    <citation type="journal article" date="2019" name="bioRxiv">
        <title>The Genome of the Zebra Mussel, Dreissena polymorpha: A Resource for Invasive Species Research.</title>
        <authorList>
            <person name="McCartney M.A."/>
            <person name="Auch B."/>
            <person name="Kono T."/>
            <person name="Mallez S."/>
            <person name="Zhang Y."/>
            <person name="Obille A."/>
            <person name="Becker A."/>
            <person name="Abrahante J.E."/>
            <person name="Garbe J."/>
            <person name="Badalamenti J.P."/>
            <person name="Herman A."/>
            <person name="Mangelson H."/>
            <person name="Liachko I."/>
            <person name="Sullivan S."/>
            <person name="Sone E.D."/>
            <person name="Koren S."/>
            <person name="Silverstein K.A.T."/>
            <person name="Beckman K.B."/>
            <person name="Gohl D.M."/>
        </authorList>
    </citation>
    <scope>NUCLEOTIDE SEQUENCE</scope>
    <source>
        <strain evidence="2">Duluth1</strain>
        <tissue evidence="2">Whole animal</tissue>
    </source>
</reference>
<dbReference type="AlphaFoldDB" id="A0A9D4MRE6"/>
<dbReference type="EMBL" id="JAIWYP010000001">
    <property type="protein sequence ID" value="KAH3882183.1"/>
    <property type="molecule type" value="Genomic_DNA"/>
</dbReference>
<keyword evidence="1" id="KW-0472">Membrane</keyword>
<evidence type="ECO:0000256" key="1">
    <source>
        <dbReference type="SAM" id="Phobius"/>
    </source>
</evidence>
<reference evidence="2" key="2">
    <citation type="submission" date="2020-11" db="EMBL/GenBank/DDBJ databases">
        <authorList>
            <person name="McCartney M.A."/>
            <person name="Auch B."/>
            <person name="Kono T."/>
            <person name="Mallez S."/>
            <person name="Becker A."/>
            <person name="Gohl D.M."/>
            <person name="Silverstein K.A.T."/>
            <person name="Koren S."/>
            <person name="Bechman K.B."/>
            <person name="Herman A."/>
            <person name="Abrahante J.E."/>
            <person name="Garbe J."/>
        </authorList>
    </citation>
    <scope>NUCLEOTIDE SEQUENCE</scope>
    <source>
        <strain evidence="2">Duluth1</strain>
        <tissue evidence="2">Whole animal</tissue>
    </source>
</reference>
<protein>
    <submittedName>
        <fullName evidence="2">Uncharacterized protein</fullName>
    </submittedName>
</protein>
<proteinExistence type="predicted"/>
<comment type="caution">
    <text evidence="2">The sequence shown here is derived from an EMBL/GenBank/DDBJ whole genome shotgun (WGS) entry which is preliminary data.</text>
</comment>
<sequence length="171" mass="18257">MKGSAVSKSSNICTSTLICIRPAGAPTSGLKGSAVFNNSVLQEILSTSRFHFCLAGTPGVIAVVLVTLTASLQQLRPFNNRCCLEFTALGLALSLSTAAAAETTKKQLYNRLSCQLGPDTQGHFLRMGGGGWLSAKDFWAVQRVLLAECSQSKHGAPHFPGQDYLIQIVDW</sequence>
<accession>A0A9D4MRE6</accession>
<keyword evidence="1" id="KW-1133">Transmembrane helix</keyword>
<name>A0A9D4MRE6_DREPO</name>